<dbReference type="PROSITE" id="PS00010">
    <property type="entry name" value="ASX_HYDROXYL"/>
    <property type="match status" value="1"/>
</dbReference>
<dbReference type="GO" id="GO:0030855">
    <property type="term" value="P:epithelial cell differentiation"/>
    <property type="evidence" value="ECO:0007669"/>
    <property type="project" value="UniProtKB-ARBA"/>
</dbReference>
<dbReference type="Ensembl" id="ENSSLUT00000038217.1">
    <property type="protein sequence ID" value="ENSSLUP00000037069.1"/>
    <property type="gene ID" value="ENSSLUG00000016543.1"/>
</dbReference>
<dbReference type="Gene3D" id="2.10.25.10">
    <property type="entry name" value="Laminin"/>
    <property type="match status" value="1"/>
</dbReference>
<keyword evidence="7 10" id="KW-1133">Transmembrane helix</keyword>
<evidence type="ECO:0000313" key="13">
    <source>
        <dbReference type="Ensembl" id="ENSSLUP00000037069.1"/>
    </source>
</evidence>
<evidence type="ECO:0000256" key="10">
    <source>
        <dbReference type="SAM" id="Phobius"/>
    </source>
</evidence>
<evidence type="ECO:0000256" key="4">
    <source>
        <dbReference type="ARBA" id="ARBA00022729"/>
    </source>
</evidence>
<evidence type="ECO:0000256" key="3">
    <source>
        <dbReference type="ARBA" id="ARBA00022692"/>
    </source>
</evidence>
<keyword evidence="14" id="KW-1185">Reference proteome</keyword>
<dbReference type="PANTHER" id="PTHR14789:SF9">
    <property type="entry name" value="THROMBOMODULIN"/>
    <property type="match status" value="1"/>
</dbReference>
<reference evidence="13" key="2">
    <citation type="submission" date="2025-09" db="UniProtKB">
        <authorList>
            <consortium name="Ensembl"/>
        </authorList>
    </citation>
    <scope>IDENTIFICATION</scope>
</reference>
<feature type="chain" id="PRO_5034481294" description="EGF-like domain-containing protein" evidence="11">
    <location>
        <begin position="34"/>
        <end position="374"/>
    </location>
</feature>
<keyword evidence="5" id="KW-0430">Lectin</keyword>
<sequence>VCAFSNIDIMIPTTHALLIWVLFLCAQEETVQSQRGHCTGNQCFALFQELGDFAEAQKRCKDSGGHSLMVNSEHVEKLLKSPLSGSYWLKHDKNAAAGSQSCPCISVSEGRNITMLSKPCRDTLDGFLCLYTFDEPCSGLQMELDDKETFPPGTIGGCEYNCSSTTGGCCACRKGFRVSPHDPTKCEMICTERDCPSICVPDNANELKCFCIHGYIQDVNPNDTLFCTDIDECESGGHDCAHQCENLLGSYRCLCNEGFKLLPNNYECVQEQEEDDDGSGSTAPYPSPASPRPATVVPFYIKTGSAMGITVFIALCAVLLYFLIRNVVKRCGKFELSSFKHPDIDIFYLQQVTTETYKRMSFDKQFKNDSPTIL</sequence>
<evidence type="ECO:0000313" key="14">
    <source>
        <dbReference type="Proteomes" id="UP000694568"/>
    </source>
</evidence>
<dbReference type="InterPro" id="IPR016187">
    <property type="entry name" value="CTDL_fold"/>
</dbReference>
<accession>A0A8C9ZE03</accession>
<dbReference type="SUPFAM" id="SSF57196">
    <property type="entry name" value="EGF/Laminin"/>
    <property type="match status" value="1"/>
</dbReference>
<dbReference type="InterPro" id="IPR051505">
    <property type="entry name" value="C-type_lectin_domain"/>
</dbReference>
<dbReference type="SUPFAM" id="SSF56436">
    <property type="entry name" value="C-type lectin-like"/>
    <property type="match status" value="1"/>
</dbReference>
<dbReference type="GeneTree" id="ENSGT00940000175238"/>
<dbReference type="PROSITE" id="PS01186">
    <property type="entry name" value="EGF_2"/>
    <property type="match status" value="1"/>
</dbReference>
<dbReference type="SMART" id="SM00179">
    <property type="entry name" value="EGF_CA"/>
    <property type="match status" value="1"/>
</dbReference>
<dbReference type="InterPro" id="IPR018097">
    <property type="entry name" value="EGF_Ca-bd_CS"/>
</dbReference>
<dbReference type="GO" id="GO:0030246">
    <property type="term" value="F:carbohydrate binding"/>
    <property type="evidence" value="ECO:0007669"/>
    <property type="project" value="UniProtKB-KW"/>
</dbReference>
<comment type="subcellular location">
    <subcellularLocation>
        <location evidence="1">Membrane</location>
        <topology evidence="1">Single-pass type I membrane protein</topology>
    </subcellularLocation>
</comment>
<keyword evidence="8 10" id="KW-0472">Membrane</keyword>
<evidence type="ECO:0000256" key="1">
    <source>
        <dbReference type="ARBA" id="ARBA00004479"/>
    </source>
</evidence>
<evidence type="ECO:0000256" key="11">
    <source>
        <dbReference type="SAM" id="SignalP"/>
    </source>
</evidence>
<feature type="domain" description="EGF-like" evidence="12">
    <location>
        <begin position="253"/>
        <end position="268"/>
    </location>
</feature>
<dbReference type="AlphaFoldDB" id="A0A8C9ZE03"/>
<keyword evidence="4 11" id="KW-0732">Signal</keyword>
<dbReference type="Proteomes" id="UP000694568">
    <property type="component" value="Unplaced"/>
</dbReference>
<feature type="signal peptide" evidence="11">
    <location>
        <begin position="1"/>
        <end position="33"/>
    </location>
</feature>
<dbReference type="Gene3D" id="3.10.100.10">
    <property type="entry name" value="Mannose-Binding Protein A, subunit A"/>
    <property type="match status" value="1"/>
</dbReference>
<dbReference type="GO" id="GO:0016020">
    <property type="term" value="C:membrane"/>
    <property type="evidence" value="ECO:0007669"/>
    <property type="project" value="UniProtKB-SubCell"/>
</dbReference>
<dbReference type="FunFam" id="2.10.25.10:FF:000038">
    <property type="entry name" value="Fibrillin 2"/>
    <property type="match status" value="1"/>
</dbReference>
<reference evidence="13" key="1">
    <citation type="submission" date="2025-08" db="UniProtKB">
        <authorList>
            <consortium name="Ensembl"/>
        </authorList>
    </citation>
    <scope>IDENTIFICATION</scope>
</reference>
<keyword evidence="3 10" id="KW-0812">Transmembrane</keyword>
<evidence type="ECO:0000256" key="5">
    <source>
        <dbReference type="ARBA" id="ARBA00022734"/>
    </source>
</evidence>
<dbReference type="InterPro" id="IPR000742">
    <property type="entry name" value="EGF"/>
</dbReference>
<proteinExistence type="predicted"/>
<dbReference type="PROSITE" id="PS01187">
    <property type="entry name" value="EGF_CA"/>
    <property type="match status" value="1"/>
</dbReference>
<keyword evidence="2" id="KW-0245">EGF-like domain</keyword>
<dbReference type="GO" id="GO:0005509">
    <property type="term" value="F:calcium ion binding"/>
    <property type="evidence" value="ECO:0007669"/>
    <property type="project" value="InterPro"/>
</dbReference>
<dbReference type="Pfam" id="PF07645">
    <property type="entry name" value="EGF_CA"/>
    <property type="match status" value="1"/>
</dbReference>
<gene>
    <name evidence="13" type="primary">LOC116047009</name>
</gene>
<dbReference type="InterPro" id="IPR049883">
    <property type="entry name" value="NOTCH1_EGF-like"/>
</dbReference>
<dbReference type="InterPro" id="IPR000152">
    <property type="entry name" value="EGF-type_Asp/Asn_hydroxyl_site"/>
</dbReference>
<keyword evidence="6" id="KW-0677">Repeat</keyword>
<protein>
    <recommendedName>
        <fullName evidence="12">EGF-like domain-containing protein</fullName>
    </recommendedName>
</protein>
<dbReference type="PANTHER" id="PTHR14789">
    <property type="entry name" value="CHONDROLECTIN VARIANT CHODLFDELTAE"/>
    <property type="match status" value="1"/>
</dbReference>
<name>A0A8C9ZE03_SANLU</name>
<evidence type="ECO:0000256" key="8">
    <source>
        <dbReference type="ARBA" id="ARBA00023136"/>
    </source>
</evidence>
<dbReference type="SMART" id="SM00181">
    <property type="entry name" value="EGF"/>
    <property type="match status" value="3"/>
</dbReference>
<evidence type="ECO:0000256" key="6">
    <source>
        <dbReference type="ARBA" id="ARBA00022737"/>
    </source>
</evidence>
<evidence type="ECO:0000256" key="7">
    <source>
        <dbReference type="ARBA" id="ARBA00022989"/>
    </source>
</evidence>
<feature type="transmembrane region" description="Helical" evidence="10">
    <location>
        <begin position="299"/>
        <end position="324"/>
    </location>
</feature>
<evidence type="ECO:0000256" key="9">
    <source>
        <dbReference type="ARBA" id="ARBA00023157"/>
    </source>
</evidence>
<organism evidence="13 14">
    <name type="scientific">Sander lucioperca</name>
    <name type="common">Pike-perch</name>
    <name type="synonym">Perca lucioperca</name>
    <dbReference type="NCBI Taxonomy" id="283035"/>
    <lineage>
        <taxon>Eukaryota</taxon>
        <taxon>Metazoa</taxon>
        <taxon>Chordata</taxon>
        <taxon>Craniata</taxon>
        <taxon>Vertebrata</taxon>
        <taxon>Euteleostomi</taxon>
        <taxon>Actinopterygii</taxon>
        <taxon>Neopterygii</taxon>
        <taxon>Teleostei</taxon>
        <taxon>Neoteleostei</taxon>
        <taxon>Acanthomorphata</taxon>
        <taxon>Eupercaria</taxon>
        <taxon>Perciformes</taxon>
        <taxon>Percoidei</taxon>
        <taxon>Percidae</taxon>
        <taxon>Luciopercinae</taxon>
        <taxon>Sander</taxon>
    </lineage>
</organism>
<evidence type="ECO:0000259" key="12">
    <source>
        <dbReference type="PROSITE" id="PS01186"/>
    </source>
</evidence>
<evidence type="ECO:0000256" key="2">
    <source>
        <dbReference type="ARBA" id="ARBA00022536"/>
    </source>
</evidence>
<dbReference type="InterPro" id="IPR001881">
    <property type="entry name" value="EGF-like_Ca-bd_dom"/>
</dbReference>
<keyword evidence="9" id="KW-1015">Disulfide bond</keyword>
<dbReference type="InterPro" id="IPR016186">
    <property type="entry name" value="C-type_lectin-like/link_sf"/>
</dbReference>